<feature type="transmembrane region" description="Helical" evidence="6">
    <location>
        <begin position="209"/>
        <end position="230"/>
    </location>
</feature>
<accession>A0ABS4FWA1</accession>
<dbReference type="Gene3D" id="1.20.1250.20">
    <property type="entry name" value="MFS general substrate transporter like domains"/>
    <property type="match status" value="1"/>
</dbReference>
<dbReference type="InterPro" id="IPR020846">
    <property type="entry name" value="MFS_dom"/>
</dbReference>
<sequence length="400" mass="44078">MNETKLWNRNFILICLTSFFIFISFYIYSVTLPVYATNELGAGKQTMGLVITVFIIAGVIFRPLTGKALNKFNNRKIVLFSVGLFLLCSFAYLLSSSFGSMLVLRIIHGVAFGIAATSTSAIAIRFIPQHRKGEGIGYFTLFMSLAMVCGPFLGLTISLHFSYMILFACCIIFSLLAFVFACMLEIPALESQFSATELKGWRSYIEPKAIPISITGFVLAFSYAGLATYISIYATNLNLESIASYFFVVFAILILVSRPFTGRIFDKYGEHYLVYPGLILFAIGMFVLSQSSQGTSFLTSGGIIGLGYGALLPSLQTIAIQAAPMKHSALATGTFYVFFDSGYGVGSYLLGMIASSTSYGHMYFISAIIVVFVIALYYLLHHRKQSKELSPLEKIQDVQI</sequence>
<dbReference type="Proteomes" id="UP001519272">
    <property type="component" value="Unassembled WGS sequence"/>
</dbReference>
<evidence type="ECO:0000256" key="1">
    <source>
        <dbReference type="ARBA" id="ARBA00004651"/>
    </source>
</evidence>
<protein>
    <submittedName>
        <fullName evidence="8">MFS family permease</fullName>
    </submittedName>
</protein>
<dbReference type="InterPro" id="IPR052714">
    <property type="entry name" value="MFS_Exporter"/>
</dbReference>
<feature type="domain" description="Major facilitator superfamily (MFS) profile" evidence="7">
    <location>
        <begin position="10"/>
        <end position="384"/>
    </location>
</feature>
<evidence type="ECO:0000256" key="2">
    <source>
        <dbReference type="ARBA" id="ARBA00022448"/>
    </source>
</evidence>
<dbReference type="InterPro" id="IPR036259">
    <property type="entry name" value="MFS_trans_sf"/>
</dbReference>
<keyword evidence="4 6" id="KW-1133">Transmembrane helix</keyword>
<dbReference type="Pfam" id="PF07690">
    <property type="entry name" value="MFS_1"/>
    <property type="match status" value="1"/>
</dbReference>
<reference evidence="8 9" key="1">
    <citation type="submission" date="2021-03" db="EMBL/GenBank/DDBJ databases">
        <title>Genomic Encyclopedia of Type Strains, Phase IV (KMG-IV): sequencing the most valuable type-strain genomes for metagenomic binning, comparative biology and taxonomic classification.</title>
        <authorList>
            <person name="Goeker M."/>
        </authorList>
    </citation>
    <scope>NUCLEOTIDE SEQUENCE [LARGE SCALE GENOMIC DNA]</scope>
    <source>
        <strain evidence="8 9">DSM 14349</strain>
    </source>
</reference>
<keyword evidence="3 6" id="KW-0812">Transmembrane</keyword>
<dbReference type="PANTHER" id="PTHR23531:SF2">
    <property type="entry name" value="PERMEASE"/>
    <property type="match status" value="1"/>
</dbReference>
<feature type="transmembrane region" description="Helical" evidence="6">
    <location>
        <begin position="242"/>
        <end position="260"/>
    </location>
</feature>
<evidence type="ECO:0000256" key="5">
    <source>
        <dbReference type="ARBA" id="ARBA00023136"/>
    </source>
</evidence>
<keyword evidence="2" id="KW-0813">Transport</keyword>
<feature type="transmembrane region" description="Helical" evidence="6">
    <location>
        <begin position="136"/>
        <end position="157"/>
    </location>
</feature>
<organism evidence="8 9">
    <name type="scientific">Paenibacillus turicensis</name>
    <dbReference type="NCBI Taxonomy" id="160487"/>
    <lineage>
        <taxon>Bacteria</taxon>
        <taxon>Bacillati</taxon>
        <taxon>Bacillota</taxon>
        <taxon>Bacilli</taxon>
        <taxon>Bacillales</taxon>
        <taxon>Paenibacillaceae</taxon>
        <taxon>Paenibacillus</taxon>
    </lineage>
</organism>
<gene>
    <name evidence="8" type="ORF">J2Z32_003528</name>
</gene>
<evidence type="ECO:0000313" key="8">
    <source>
        <dbReference type="EMBL" id="MBP1906863.1"/>
    </source>
</evidence>
<feature type="transmembrane region" description="Helical" evidence="6">
    <location>
        <begin position="303"/>
        <end position="323"/>
    </location>
</feature>
<feature type="transmembrane region" description="Helical" evidence="6">
    <location>
        <begin position="47"/>
        <end position="65"/>
    </location>
</feature>
<dbReference type="PANTHER" id="PTHR23531">
    <property type="entry name" value="QUINOLENE RESISTANCE PROTEIN NORA"/>
    <property type="match status" value="1"/>
</dbReference>
<feature type="transmembrane region" description="Helical" evidence="6">
    <location>
        <begin position="335"/>
        <end position="354"/>
    </location>
</feature>
<comment type="caution">
    <text evidence="8">The sequence shown here is derived from an EMBL/GenBank/DDBJ whole genome shotgun (WGS) entry which is preliminary data.</text>
</comment>
<feature type="transmembrane region" description="Helical" evidence="6">
    <location>
        <begin position="12"/>
        <end position="35"/>
    </location>
</feature>
<dbReference type="InterPro" id="IPR011701">
    <property type="entry name" value="MFS"/>
</dbReference>
<dbReference type="PROSITE" id="PS50850">
    <property type="entry name" value="MFS"/>
    <property type="match status" value="1"/>
</dbReference>
<evidence type="ECO:0000259" key="7">
    <source>
        <dbReference type="PROSITE" id="PS50850"/>
    </source>
</evidence>
<dbReference type="CDD" id="cd17489">
    <property type="entry name" value="MFS_YfcJ_like"/>
    <property type="match status" value="1"/>
</dbReference>
<feature type="transmembrane region" description="Helical" evidence="6">
    <location>
        <begin position="272"/>
        <end position="291"/>
    </location>
</feature>
<evidence type="ECO:0000313" key="9">
    <source>
        <dbReference type="Proteomes" id="UP001519272"/>
    </source>
</evidence>
<keyword evidence="9" id="KW-1185">Reference proteome</keyword>
<dbReference type="RefSeq" id="WP_210090454.1">
    <property type="nucleotide sequence ID" value="NZ_JAGGKG010000019.1"/>
</dbReference>
<keyword evidence="5 6" id="KW-0472">Membrane</keyword>
<evidence type="ECO:0000256" key="3">
    <source>
        <dbReference type="ARBA" id="ARBA00022692"/>
    </source>
</evidence>
<dbReference type="EMBL" id="JAGGKG010000019">
    <property type="protein sequence ID" value="MBP1906863.1"/>
    <property type="molecule type" value="Genomic_DNA"/>
</dbReference>
<evidence type="ECO:0000256" key="4">
    <source>
        <dbReference type="ARBA" id="ARBA00022989"/>
    </source>
</evidence>
<feature type="transmembrane region" description="Helical" evidence="6">
    <location>
        <begin position="360"/>
        <end position="380"/>
    </location>
</feature>
<evidence type="ECO:0000256" key="6">
    <source>
        <dbReference type="SAM" id="Phobius"/>
    </source>
</evidence>
<comment type="subcellular location">
    <subcellularLocation>
        <location evidence="1">Cell membrane</location>
        <topology evidence="1">Multi-pass membrane protein</topology>
    </subcellularLocation>
</comment>
<dbReference type="SUPFAM" id="SSF103473">
    <property type="entry name" value="MFS general substrate transporter"/>
    <property type="match status" value="1"/>
</dbReference>
<feature type="transmembrane region" description="Helical" evidence="6">
    <location>
        <begin position="163"/>
        <end position="188"/>
    </location>
</feature>
<name>A0ABS4FWA1_9BACL</name>
<feature type="transmembrane region" description="Helical" evidence="6">
    <location>
        <begin position="77"/>
        <end position="94"/>
    </location>
</feature>
<proteinExistence type="predicted"/>
<feature type="transmembrane region" description="Helical" evidence="6">
    <location>
        <begin position="106"/>
        <end position="124"/>
    </location>
</feature>